<keyword evidence="2" id="KW-1185">Reference proteome</keyword>
<name>A0ACB8RFE9_9AGAM</name>
<dbReference type="EMBL" id="MU276057">
    <property type="protein sequence ID" value="KAI0042599.1"/>
    <property type="molecule type" value="Genomic_DNA"/>
</dbReference>
<sequence length="332" mass="37016">ADRRHRDVHNYLELAAITLLYYDYFLTLPQEVACIWPRPLARPSILFFLNRYVAFIGNIIVSVFSFTNLAEGDKVRSTSSLPVFAGSIIRNSCWLGRGAYCSSYSTKPWCLLAMRIMALYGNSRKVVLFILGSGLVLGTLACWSLFGQHTTPIEGVKGCHISTSDKTAVRDSDLAVAWEAQAVFDLLVFAMTVRKTWTSRGHIARGDIGLVDLVLRDGAFFLFAVVRPQRCPYDRRMLTRTQPILKGVLSTLASCVSITMMSRLMLNLHEAVGSDTSSRAGTTTLSMIFTTRIEPGAQKGEYDYDDNNEARRVRFDEPGEMDIELVSVGRAV</sequence>
<reference evidence="1" key="2">
    <citation type="journal article" date="2022" name="New Phytol.">
        <title>Evolutionary transition to the ectomycorrhizal habit in the genomes of a hyperdiverse lineage of mushroom-forming fungi.</title>
        <authorList>
            <person name="Looney B."/>
            <person name="Miyauchi S."/>
            <person name="Morin E."/>
            <person name="Drula E."/>
            <person name="Courty P.E."/>
            <person name="Kohler A."/>
            <person name="Kuo A."/>
            <person name="LaButti K."/>
            <person name="Pangilinan J."/>
            <person name="Lipzen A."/>
            <person name="Riley R."/>
            <person name="Andreopoulos W."/>
            <person name="He G."/>
            <person name="Johnson J."/>
            <person name="Nolan M."/>
            <person name="Tritt A."/>
            <person name="Barry K.W."/>
            <person name="Grigoriev I.V."/>
            <person name="Nagy L.G."/>
            <person name="Hibbett D."/>
            <person name="Henrissat B."/>
            <person name="Matheny P.B."/>
            <person name="Labbe J."/>
            <person name="Martin F.M."/>
        </authorList>
    </citation>
    <scope>NUCLEOTIDE SEQUENCE</scope>
    <source>
        <strain evidence="1">FP105234-sp</strain>
    </source>
</reference>
<organism evidence="1 2">
    <name type="scientific">Auriscalpium vulgare</name>
    <dbReference type="NCBI Taxonomy" id="40419"/>
    <lineage>
        <taxon>Eukaryota</taxon>
        <taxon>Fungi</taxon>
        <taxon>Dikarya</taxon>
        <taxon>Basidiomycota</taxon>
        <taxon>Agaricomycotina</taxon>
        <taxon>Agaricomycetes</taxon>
        <taxon>Russulales</taxon>
        <taxon>Auriscalpiaceae</taxon>
        <taxon>Auriscalpium</taxon>
    </lineage>
</organism>
<dbReference type="Proteomes" id="UP000814033">
    <property type="component" value="Unassembled WGS sequence"/>
</dbReference>
<proteinExistence type="predicted"/>
<reference evidence="1" key="1">
    <citation type="submission" date="2021-02" db="EMBL/GenBank/DDBJ databases">
        <authorList>
            <consortium name="DOE Joint Genome Institute"/>
            <person name="Ahrendt S."/>
            <person name="Looney B.P."/>
            <person name="Miyauchi S."/>
            <person name="Morin E."/>
            <person name="Drula E."/>
            <person name="Courty P.E."/>
            <person name="Chicoki N."/>
            <person name="Fauchery L."/>
            <person name="Kohler A."/>
            <person name="Kuo A."/>
            <person name="Labutti K."/>
            <person name="Pangilinan J."/>
            <person name="Lipzen A."/>
            <person name="Riley R."/>
            <person name="Andreopoulos W."/>
            <person name="He G."/>
            <person name="Johnson J."/>
            <person name="Barry K.W."/>
            <person name="Grigoriev I.V."/>
            <person name="Nagy L."/>
            <person name="Hibbett D."/>
            <person name="Henrissat B."/>
            <person name="Matheny P.B."/>
            <person name="Labbe J."/>
            <person name="Martin F."/>
        </authorList>
    </citation>
    <scope>NUCLEOTIDE SEQUENCE</scope>
    <source>
        <strain evidence="1">FP105234-sp</strain>
    </source>
</reference>
<protein>
    <submittedName>
        <fullName evidence="1">Uncharacterized protein</fullName>
    </submittedName>
</protein>
<evidence type="ECO:0000313" key="1">
    <source>
        <dbReference type="EMBL" id="KAI0042599.1"/>
    </source>
</evidence>
<gene>
    <name evidence="1" type="ORF">FA95DRAFT_1499876</name>
</gene>
<feature type="non-terminal residue" evidence="1">
    <location>
        <position position="1"/>
    </location>
</feature>
<comment type="caution">
    <text evidence="1">The sequence shown here is derived from an EMBL/GenBank/DDBJ whole genome shotgun (WGS) entry which is preliminary data.</text>
</comment>
<accession>A0ACB8RFE9</accession>
<evidence type="ECO:0000313" key="2">
    <source>
        <dbReference type="Proteomes" id="UP000814033"/>
    </source>
</evidence>